<dbReference type="CDD" id="cd08829">
    <property type="entry name" value="SPFH_paraslipin"/>
    <property type="match status" value="1"/>
</dbReference>
<gene>
    <name evidence="2" type="ORF">MiSe_62110</name>
</gene>
<evidence type="ECO:0000313" key="3">
    <source>
        <dbReference type="Proteomes" id="UP001050975"/>
    </source>
</evidence>
<evidence type="ECO:0000259" key="1">
    <source>
        <dbReference type="SMART" id="SM00244"/>
    </source>
</evidence>
<reference evidence="2" key="1">
    <citation type="submission" date="2019-10" db="EMBL/GenBank/DDBJ databases">
        <title>Draft genome sequece of Microseira wollei NIES-4236.</title>
        <authorList>
            <person name="Yamaguchi H."/>
            <person name="Suzuki S."/>
            <person name="Kawachi M."/>
        </authorList>
    </citation>
    <scope>NUCLEOTIDE SEQUENCE</scope>
    <source>
        <strain evidence="2">NIES-4236</strain>
    </source>
</reference>
<name>A0AAV3XL82_9CYAN</name>
<comment type="caution">
    <text evidence="2">The sequence shown here is derived from an EMBL/GenBank/DDBJ whole genome shotgun (WGS) entry which is preliminary data.</text>
</comment>
<dbReference type="SMART" id="SM00244">
    <property type="entry name" value="PHB"/>
    <property type="match status" value="1"/>
</dbReference>
<dbReference type="SUPFAM" id="SSF117892">
    <property type="entry name" value="Band 7/SPFH domain"/>
    <property type="match status" value="1"/>
</dbReference>
<evidence type="ECO:0000313" key="2">
    <source>
        <dbReference type="EMBL" id="GET41399.1"/>
    </source>
</evidence>
<feature type="domain" description="Band 7" evidence="1">
    <location>
        <begin position="21"/>
        <end position="186"/>
    </location>
</feature>
<dbReference type="InterPro" id="IPR036013">
    <property type="entry name" value="Band_7/SPFH_dom_sf"/>
</dbReference>
<sequence length="190" mass="21725">MDFFQLVLFSFLTVTGGSLASSVKIVRQGDEAIVEMLGKYDGKKLEPGLTLLIPFIEQVAYKQTLREQILEMRPIQCLTLDRISLTANFLVYWRLTDIEKAYYKVQNLKDAMMNLLILDIRTEIAKLEIEEMFNARERLNQALVERLDVATEPWGVKITRVEMMDFAIGNKLTYEGAKTPAKSLNAVGIR</sequence>
<dbReference type="EMBL" id="BLAY01000121">
    <property type="protein sequence ID" value="GET41399.1"/>
    <property type="molecule type" value="Genomic_DNA"/>
</dbReference>
<dbReference type="InterPro" id="IPR050710">
    <property type="entry name" value="Band7/mec-2_domain"/>
</dbReference>
<protein>
    <submittedName>
        <fullName evidence="2">SPFH domain-containing protein/band 7 family protein</fullName>
    </submittedName>
</protein>
<dbReference type="PANTHER" id="PTHR43327:SF10">
    <property type="entry name" value="STOMATIN-LIKE PROTEIN 2, MITOCHONDRIAL"/>
    <property type="match status" value="1"/>
</dbReference>
<accession>A0AAV3XL82</accession>
<dbReference type="Gene3D" id="3.30.479.30">
    <property type="entry name" value="Band 7 domain"/>
    <property type="match status" value="1"/>
</dbReference>
<proteinExistence type="predicted"/>
<dbReference type="Proteomes" id="UP001050975">
    <property type="component" value="Unassembled WGS sequence"/>
</dbReference>
<dbReference type="RefSeq" id="WP_226587666.1">
    <property type="nucleotide sequence ID" value="NZ_BLAY01000121.1"/>
</dbReference>
<dbReference type="PANTHER" id="PTHR43327">
    <property type="entry name" value="STOMATIN-LIKE PROTEIN 2, MITOCHONDRIAL"/>
    <property type="match status" value="1"/>
</dbReference>
<dbReference type="InterPro" id="IPR001972">
    <property type="entry name" value="Stomatin_HflK_fam"/>
</dbReference>
<organism evidence="2 3">
    <name type="scientific">Microseira wollei NIES-4236</name>
    <dbReference type="NCBI Taxonomy" id="2530354"/>
    <lineage>
        <taxon>Bacteria</taxon>
        <taxon>Bacillati</taxon>
        <taxon>Cyanobacteriota</taxon>
        <taxon>Cyanophyceae</taxon>
        <taxon>Oscillatoriophycideae</taxon>
        <taxon>Aerosakkonematales</taxon>
        <taxon>Aerosakkonemataceae</taxon>
        <taxon>Microseira</taxon>
    </lineage>
</organism>
<dbReference type="PRINTS" id="PR00721">
    <property type="entry name" value="STOMATIN"/>
</dbReference>
<dbReference type="InterPro" id="IPR001107">
    <property type="entry name" value="Band_7"/>
</dbReference>
<keyword evidence="3" id="KW-1185">Reference proteome</keyword>
<dbReference type="Pfam" id="PF01145">
    <property type="entry name" value="Band_7"/>
    <property type="match status" value="1"/>
</dbReference>
<dbReference type="AlphaFoldDB" id="A0AAV3XL82"/>
<dbReference type="GO" id="GO:0016020">
    <property type="term" value="C:membrane"/>
    <property type="evidence" value="ECO:0007669"/>
    <property type="project" value="InterPro"/>
</dbReference>